<evidence type="ECO:0000313" key="2">
    <source>
        <dbReference type="EMBL" id="MDG3494383.1"/>
    </source>
</evidence>
<dbReference type="EMBL" id="VBTY01000044">
    <property type="protein sequence ID" value="MDG3494383.1"/>
    <property type="molecule type" value="Genomic_DNA"/>
</dbReference>
<proteinExistence type="predicted"/>
<dbReference type="AlphaFoldDB" id="A0A9X4RH27"/>
<organism evidence="2 3">
    <name type="scientific">Pseudanabaena catenata USMAC16</name>
    <dbReference type="NCBI Taxonomy" id="1855837"/>
    <lineage>
        <taxon>Bacteria</taxon>
        <taxon>Bacillati</taxon>
        <taxon>Cyanobacteriota</taxon>
        <taxon>Cyanophyceae</taxon>
        <taxon>Pseudanabaenales</taxon>
        <taxon>Pseudanabaenaceae</taxon>
        <taxon>Pseudanabaena</taxon>
    </lineage>
</organism>
<sequence>MFDLLKFTTLFLKLFALFIFGIFLAFPISAMCGTIAILISYLPLIWQILWRTGLGLLMLTAIALFIEGLRNIDTPFPPKK</sequence>
<evidence type="ECO:0000256" key="1">
    <source>
        <dbReference type="SAM" id="Phobius"/>
    </source>
</evidence>
<dbReference type="Proteomes" id="UP001152872">
    <property type="component" value="Unassembled WGS sequence"/>
</dbReference>
<reference evidence="2" key="1">
    <citation type="submission" date="2019-05" db="EMBL/GenBank/DDBJ databases">
        <title>Whole genome sequencing of Pseudanabaena catenata USMAC16.</title>
        <authorList>
            <person name="Khan Z."/>
            <person name="Omar W.M."/>
            <person name="Convey P."/>
            <person name="Merican F."/>
            <person name="Najimudin N."/>
        </authorList>
    </citation>
    <scope>NUCLEOTIDE SEQUENCE</scope>
    <source>
        <strain evidence="2">USMAC16</strain>
    </source>
</reference>
<accession>A0A9X4RH27</accession>
<evidence type="ECO:0000313" key="3">
    <source>
        <dbReference type="Proteomes" id="UP001152872"/>
    </source>
</evidence>
<keyword evidence="1" id="KW-1133">Transmembrane helix</keyword>
<keyword evidence="1" id="KW-0812">Transmembrane</keyword>
<protein>
    <submittedName>
        <fullName evidence="2">Uncharacterized protein</fullName>
    </submittedName>
</protein>
<dbReference type="RefSeq" id="WP_009626457.1">
    <property type="nucleotide sequence ID" value="NZ_VBTY01000044.1"/>
</dbReference>
<keyword evidence="1" id="KW-0472">Membrane</keyword>
<gene>
    <name evidence="2" type="ORF">FEV09_07410</name>
</gene>
<keyword evidence="3" id="KW-1185">Reference proteome</keyword>
<feature type="transmembrane region" description="Helical" evidence="1">
    <location>
        <begin position="12"/>
        <end position="42"/>
    </location>
</feature>
<name>A0A9X4RH27_9CYAN</name>
<feature type="transmembrane region" description="Helical" evidence="1">
    <location>
        <begin position="48"/>
        <end position="66"/>
    </location>
</feature>
<comment type="caution">
    <text evidence="2">The sequence shown here is derived from an EMBL/GenBank/DDBJ whole genome shotgun (WGS) entry which is preliminary data.</text>
</comment>